<proteinExistence type="predicted"/>
<keyword evidence="2" id="KW-1133">Transmembrane helix</keyword>
<name>A0ABR3IAF8_LOXSC</name>
<keyword evidence="2" id="KW-0812">Transmembrane</keyword>
<reference evidence="3 4" key="1">
    <citation type="submission" date="2024-06" db="EMBL/GenBank/DDBJ databases">
        <title>A chromosome-level genome assembly of beet webworm, Loxostege sticticalis.</title>
        <authorList>
            <person name="Zhang Y."/>
        </authorList>
    </citation>
    <scope>NUCLEOTIDE SEQUENCE [LARGE SCALE GENOMIC DNA]</scope>
    <source>
        <strain evidence="3">AQ026</strain>
        <tissue evidence="3">Whole body</tissue>
    </source>
</reference>
<evidence type="ECO:0000313" key="4">
    <source>
        <dbReference type="Proteomes" id="UP001549920"/>
    </source>
</evidence>
<evidence type="ECO:0000256" key="1">
    <source>
        <dbReference type="SAM" id="MobiDB-lite"/>
    </source>
</evidence>
<organism evidence="3 4">
    <name type="scientific">Loxostege sticticalis</name>
    <name type="common">Beet webworm moth</name>
    <dbReference type="NCBI Taxonomy" id="481309"/>
    <lineage>
        <taxon>Eukaryota</taxon>
        <taxon>Metazoa</taxon>
        <taxon>Ecdysozoa</taxon>
        <taxon>Arthropoda</taxon>
        <taxon>Hexapoda</taxon>
        <taxon>Insecta</taxon>
        <taxon>Pterygota</taxon>
        <taxon>Neoptera</taxon>
        <taxon>Endopterygota</taxon>
        <taxon>Lepidoptera</taxon>
        <taxon>Glossata</taxon>
        <taxon>Ditrysia</taxon>
        <taxon>Pyraloidea</taxon>
        <taxon>Crambidae</taxon>
        <taxon>Pyraustinae</taxon>
        <taxon>Loxostege</taxon>
    </lineage>
</organism>
<evidence type="ECO:0000256" key="2">
    <source>
        <dbReference type="SAM" id="Phobius"/>
    </source>
</evidence>
<keyword evidence="2" id="KW-0472">Membrane</keyword>
<evidence type="ECO:0000313" key="3">
    <source>
        <dbReference type="EMBL" id="KAL0893253.1"/>
    </source>
</evidence>
<dbReference type="EMBL" id="JBEUOH010000006">
    <property type="protein sequence ID" value="KAL0893253.1"/>
    <property type="molecule type" value="Genomic_DNA"/>
</dbReference>
<comment type="caution">
    <text evidence="3">The sequence shown here is derived from an EMBL/GenBank/DDBJ whole genome shotgun (WGS) entry which is preliminary data.</text>
</comment>
<feature type="region of interest" description="Disordered" evidence="1">
    <location>
        <begin position="1"/>
        <end position="24"/>
    </location>
</feature>
<accession>A0ABR3IAF8</accession>
<gene>
    <name evidence="3" type="ORF">ABMA27_014854</name>
</gene>
<feature type="transmembrane region" description="Helical" evidence="2">
    <location>
        <begin position="32"/>
        <end position="55"/>
    </location>
</feature>
<keyword evidence="4" id="KW-1185">Reference proteome</keyword>
<dbReference type="Proteomes" id="UP001549920">
    <property type="component" value="Unassembled WGS sequence"/>
</dbReference>
<feature type="compositionally biased region" description="Basic residues" evidence="1">
    <location>
        <begin position="1"/>
        <end position="15"/>
    </location>
</feature>
<protein>
    <submittedName>
        <fullName evidence="3">Uncharacterized protein</fullName>
    </submittedName>
</protein>
<sequence length="167" mass="19354">MDRRRNRRGRGHSHSQRNLPHIFSPPEESKRWSFLGGLYSFVIMTSLIALIYMMLEYHCSNCKENKCDMNNVTKSIDDIAKNLSIIKDSYYDLELKISRFSQDLPKLEGQIDILEALANTMEKSHLGWDPKSQLSLPNVDVYLNKQMEKNISKCSTCVPNNIKVKQD</sequence>